<dbReference type="STRING" id="79883.GCA_001636495_00096"/>
<evidence type="ECO:0000313" key="4">
    <source>
        <dbReference type="EMBL" id="TYS67821.1"/>
    </source>
</evidence>
<dbReference type="GO" id="GO:0046872">
    <property type="term" value="F:metal ion binding"/>
    <property type="evidence" value="ECO:0007669"/>
    <property type="project" value="UniProtKB-KW"/>
</dbReference>
<feature type="binding site" evidence="3">
    <location>
        <position position="134"/>
    </location>
    <ligand>
        <name>a divalent metal cation</name>
        <dbReference type="ChEBI" id="CHEBI:60240"/>
    </ligand>
</feature>
<protein>
    <submittedName>
        <fullName evidence="4">Damage-inducible protein DinB</fullName>
    </submittedName>
</protein>
<evidence type="ECO:0000256" key="1">
    <source>
        <dbReference type="ARBA" id="ARBA00008635"/>
    </source>
</evidence>
<proteinExistence type="inferred from homology"/>
<dbReference type="AlphaFoldDB" id="A0A5D4SYS7"/>
<keyword evidence="2 3" id="KW-0479">Metal-binding</keyword>
<name>A0A5D4SYS7_9BACI</name>
<dbReference type="RefSeq" id="WP_148988929.1">
    <property type="nucleotide sequence ID" value="NZ_VTEV01000005.1"/>
</dbReference>
<comment type="similarity">
    <text evidence="1">Belongs to the DinB family.</text>
</comment>
<dbReference type="Gene3D" id="1.20.120.450">
    <property type="entry name" value="dinb family like domain"/>
    <property type="match status" value="1"/>
</dbReference>
<dbReference type="InterPro" id="IPR034660">
    <property type="entry name" value="DinB/YfiT-like"/>
</dbReference>
<dbReference type="Proteomes" id="UP000322524">
    <property type="component" value="Unassembled WGS sequence"/>
</dbReference>
<evidence type="ECO:0000256" key="3">
    <source>
        <dbReference type="PIRSR" id="PIRSR607837-1"/>
    </source>
</evidence>
<comment type="caution">
    <text evidence="4">The sequence shown here is derived from an EMBL/GenBank/DDBJ whole genome shotgun (WGS) entry which is preliminary data.</text>
</comment>
<organism evidence="4 5">
    <name type="scientific">Sutcliffiella horikoshii</name>
    <dbReference type="NCBI Taxonomy" id="79883"/>
    <lineage>
        <taxon>Bacteria</taxon>
        <taxon>Bacillati</taxon>
        <taxon>Bacillota</taxon>
        <taxon>Bacilli</taxon>
        <taxon>Bacillales</taxon>
        <taxon>Bacillaceae</taxon>
        <taxon>Sutcliffiella</taxon>
    </lineage>
</organism>
<gene>
    <name evidence="4" type="ORF">FZC76_14780</name>
</gene>
<dbReference type="PANTHER" id="PTHR37302">
    <property type="entry name" value="SLR1116 PROTEIN"/>
    <property type="match status" value="1"/>
</dbReference>
<feature type="binding site" evidence="3">
    <location>
        <position position="130"/>
    </location>
    <ligand>
        <name>a divalent metal cation</name>
        <dbReference type="ChEBI" id="CHEBI:60240"/>
    </ligand>
</feature>
<dbReference type="PANTHER" id="PTHR37302:SF3">
    <property type="entry name" value="DAMAGE-INDUCIBLE PROTEIN DINB"/>
    <property type="match status" value="1"/>
</dbReference>
<accession>A0A5D4SYS7</accession>
<dbReference type="Pfam" id="PF05163">
    <property type="entry name" value="DinB"/>
    <property type="match status" value="1"/>
</dbReference>
<dbReference type="OrthoDB" id="118635at2"/>
<reference evidence="4 5" key="1">
    <citation type="submission" date="2019-08" db="EMBL/GenBank/DDBJ databases">
        <title>Bacillus genomes from the desert of Cuatro Cienegas, Coahuila.</title>
        <authorList>
            <person name="Olmedo-Alvarez G."/>
        </authorList>
    </citation>
    <scope>NUCLEOTIDE SEQUENCE [LARGE SCALE GENOMIC DNA]</scope>
    <source>
        <strain evidence="4 5">CH28_1T</strain>
    </source>
</reference>
<dbReference type="SUPFAM" id="SSF109854">
    <property type="entry name" value="DinB/YfiT-like putative metalloenzymes"/>
    <property type="match status" value="1"/>
</dbReference>
<dbReference type="EMBL" id="VTEV01000005">
    <property type="protein sequence ID" value="TYS67821.1"/>
    <property type="molecule type" value="Genomic_DNA"/>
</dbReference>
<sequence length="164" mass="19407">MKLFQSQYDWIKRTRETLFQYCEVMAYADYVKEMENFGGDSIRNLHVHIATCYHFWLGTHGLGKTIEKTEPKNIKTVQDMRELFRKTDEMVEEFLLKYQGNWEHTIPYTFKSGETSDFSTLWLFTHTTTHEFHHKGQIVKIGRQLGYTPPDTDLIAPEVKTCQS</sequence>
<evidence type="ECO:0000313" key="5">
    <source>
        <dbReference type="Proteomes" id="UP000322524"/>
    </source>
</evidence>
<feature type="binding site" evidence="3">
    <location>
        <position position="48"/>
    </location>
    <ligand>
        <name>a divalent metal cation</name>
        <dbReference type="ChEBI" id="CHEBI:60240"/>
    </ligand>
</feature>
<evidence type="ECO:0000256" key="2">
    <source>
        <dbReference type="ARBA" id="ARBA00022723"/>
    </source>
</evidence>
<dbReference type="InterPro" id="IPR007837">
    <property type="entry name" value="DinB"/>
</dbReference>